<dbReference type="AlphaFoldDB" id="A0A7H8TDW0"/>
<proteinExistence type="predicted"/>
<dbReference type="Proteomes" id="UP000509418">
    <property type="component" value="Chromosome"/>
</dbReference>
<dbReference type="InterPro" id="IPR049749">
    <property type="entry name" value="SCO2521-like"/>
</dbReference>
<dbReference type="EMBL" id="CP056041">
    <property type="protein sequence ID" value="QKZ21686.1"/>
    <property type="molecule type" value="Genomic_DNA"/>
</dbReference>
<keyword evidence="2" id="KW-1185">Reference proteome</keyword>
<dbReference type="GeneID" id="91329957"/>
<sequence>MTAAFGQPARSVLACGEVRTCLLPSHQAMDGRAAAQLLRLRADEHVRVSERPSMYALSPEVLTGVDCRLPASNGSKVRAVGTVAARASLTEGRLLQSTAYFSLPASGPDMRRPWGQYLVRPGLVEPFGKLPQQATAEGVLQGARRGELDLGMIAEGLLAELRRHPLLDRRVPFKSSPTRLRWVARRTSDGERAALVNFTLAEGGLRTMELRLPEHIPAASAAGICEDLALHDWLLTTVQHMLDNSRLGAADGPSVVETLQPVVVHLLHLWMPRAHVDPALGHLWDVLEEKPGFSRQWENLSRRIRDRLALQAVATPHQALSTR</sequence>
<reference evidence="1 2" key="1">
    <citation type="submission" date="2020-06" db="EMBL/GenBank/DDBJ databases">
        <title>Genome mining for natural products.</title>
        <authorList>
            <person name="Zhang B."/>
            <person name="Shi J."/>
            <person name="Ge H."/>
        </authorList>
    </citation>
    <scope>NUCLEOTIDE SEQUENCE [LARGE SCALE GENOMIC DNA]</scope>
    <source>
        <strain evidence="1 2">NA02069</strain>
    </source>
</reference>
<evidence type="ECO:0000313" key="1">
    <source>
        <dbReference type="EMBL" id="QKZ21686.1"/>
    </source>
</evidence>
<evidence type="ECO:0000313" key="2">
    <source>
        <dbReference type="Proteomes" id="UP000509418"/>
    </source>
</evidence>
<dbReference type="NCBIfam" id="NF040565">
    <property type="entry name" value="SCO2521_fam"/>
    <property type="match status" value="1"/>
</dbReference>
<accession>A0A7H8TDW0</accession>
<protein>
    <submittedName>
        <fullName evidence="1">Uncharacterized protein</fullName>
    </submittedName>
</protein>
<name>A0A7H8TDW0_STRCX</name>
<dbReference type="RefSeq" id="WP_107906645.1">
    <property type="nucleotide sequence ID" value="NZ_BMUS01000002.1"/>
</dbReference>
<organism evidence="1 2">
    <name type="scientific">Streptomyces chartreusis</name>
    <dbReference type="NCBI Taxonomy" id="1969"/>
    <lineage>
        <taxon>Bacteria</taxon>
        <taxon>Bacillati</taxon>
        <taxon>Actinomycetota</taxon>
        <taxon>Actinomycetes</taxon>
        <taxon>Kitasatosporales</taxon>
        <taxon>Streptomycetaceae</taxon>
        <taxon>Streptomyces</taxon>
    </lineage>
</organism>
<gene>
    <name evidence="1" type="ORF">HUT05_32715</name>
</gene>